<proteinExistence type="predicted"/>
<comment type="caution">
    <text evidence="1">The sequence shown here is derived from an EMBL/GenBank/DDBJ whole genome shotgun (WGS) entry which is preliminary data.</text>
</comment>
<accession>A0ACB8TSW7</accession>
<keyword evidence="2" id="KW-1185">Reference proteome</keyword>
<evidence type="ECO:0000313" key="1">
    <source>
        <dbReference type="EMBL" id="KAI0085039.1"/>
    </source>
</evidence>
<dbReference type="Proteomes" id="UP001055072">
    <property type="component" value="Unassembled WGS sequence"/>
</dbReference>
<name>A0ACB8TSW7_9APHY</name>
<evidence type="ECO:0000313" key="2">
    <source>
        <dbReference type="Proteomes" id="UP001055072"/>
    </source>
</evidence>
<gene>
    <name evidence="1" type="ORF">BDY19DRAFT_462378</name>
</gene>
<dbReference type="EMBL" id="MU274935">
    <property type="protein sequence ID" value="KAI0085039.1"/>
    <property type="molecule type" value="Genomic_DNA"/>
</dbReference>
<sequence>MALGGLWHDQWLNKGWSWWAAEGRPRSGTPPWQGFPQHLSPYTIRGNASQEKASLAVKLFPAFVFKLDCLGVGNRLLSPASVSKNSMAEECLVQKLTFMLVSRRARLYLRWYVVKVSMSAGGGHGMFTASSRRRG</sequence>
<organism evidence="1 2">
    <name type="scientific">Irpex rosettiformis</name>
    <dbReference type="NCBI Taxonomy" id="378272"/>
    <lineage>
        <taxon>Eukaryota</taxon>
        <taxon>Fungi</taxon>
        <taxon>Dikarya</taxon>
        <taxon>Basidiomycota</taxon>
        <taxon>Agaricomycotina</taxon>
        <taxon>Agaricomycetes</taxon>
        <taxon>Polyporales</taxon>
        <taxon>Irpicaceae</taxon>
        <taxon>Irpex</taxon>
    </lineage>
</organism>
<reference evidence="1" key="1">
    <citation type="journal article" date="2021" name="Environ. Microbiol.">
        <title>Gene family expansions and transcriptome signatures uncover fungal adaptations to wood decay.</title>
        <authorList>
            <person name="Hage H."/>
            <person name="Miyauchi S."/>
            <person name="Viragh M."/>
            <person name="Drula E."/>
            <person name="Min B."/>
            <person name="Chaduli D."/>
            <person name="Navarro D."/>
            <person name="Favel A."/>
            <person name="Norest M."/>
            <person name="Lesage-Meessen L."/>
            <person name="Balint B."/>
            <person name="Merenyi Z."/>
            <person name="de Eugenio L."/>
            <person name="Morin E."/>
            <person name="Martinez A.T."/>
            <person name="Baldrian P."/>
            <person name="Stursova M."/>
            <person name="Martinez M.J."/>
            <person name="Novotny C."/>
            <person name="Magnuson J.K."/>
            <person name="Spatafora J.W."/>
            <person name="Maurice S."/>
            <person name="Pangilinan J."/>
            <person name="Andreopoulos W."/>
            <person name="LaButti K."/>
            <person name="Hundley H."/>
            <person name="Na H."/>
            <person name="Kuo A."/>
            <person name="Barry K."/>
            <person name="Lipzen A."/>
            <person name="Henrissat B."/>
            <person name="Riley R."/>
            <person name="Ahrendt S."/>
            <person name="Nagy L.G."/>
            <person name="Grigoriev I.V."/>
            <person name="Martin F."/>
            <person name="Rosso M.N."/>
        </authorList>
    </citation>
    <scope>NUCLEOTIDE SEQUENCE</scope>
    <source>
        <strain evidence="1">CBS 384.51</strain>
    </source>
</reference>
<protein>
    <submittedName>
        <fullName evidence="1">Uncharacterized protein</fullName>
    </submittedName>
</protein>